<keyword evidence="15" id="KW-1185">Reference proteome</keyword>
<comment type="catalytic activity">
    <reaction evidence="1">
        <text>ATP + protein L-histidine = ADP + protein N-phospho-L-histidine.</text>
        <dbReference type="EC" id="2.7.13.3"/>
    </reaction>
</comment>
<dbReference type="Proteomes" id="UP000256486">
    <property type="component" value="Unassembled WGS sequence"/>
</dbReference>
<evidence type="ECO:0000256" key="6">
    <source>
        <dbReference type="ARBA" id="ARBA00022692"/>
    </source>
</evidence>
<evidence type="ECO:0000259" key="13">
    <source>
        <dbReference type="PROSITE" id="PS50109"/>
    </source>
</evidence>
<dbReference type="SMART" id="SM00387">
    <property type="entry name" value="HATPase_c"/>
    <property type="match status" value="1"/>
</dbReference>
<feature type="transmembrane region" description="Helical" evidence="12">
    <location>
        <begin position="178"/>
        <end position="199"/>
    </location>
</feature>
<evidence type="ECO:0000256" key="5">
    <source>
        <dbReference type="ARBA" id="ARBA00022679"/>
    </source>
</evidence>
<evidence type="ECO:0000313" key="15">
    <source>
        <dbReference type="Proteomes" id="UP000256486"/>
    </source>
</evidence>
<name>A0A3E0VGC0_9MICO</name>
<proteinExistence type="predicted"/>
<dbReference type="InterPro" id="IPR004358">
    <property type="entry name" value="Sig_transdc_His_kin-like_C"/>
</dbReference>
<dbReference type="SUPFAM" id="SSF47384">
    <property type="entry name" value="Homodimeric domain of signal transducing histidine kinase"/>
    <property type="match status" value="1"/>
</dbReference>
<dbReference type="GO" id="GO:0000155">
    <property type="term" value="F:phosphorelay sensor kinase activity"/>
    <property type="evidence" value="ECO:0007669"/>
    <property type="project" value="InterPro"/>
</dbReference>
<feature type="region of interest" description="Disordered" evidence="11">
    <location>
        <begin position="312"/>
        <end position="358"/>
    </location>
</feature>
<keyword evidence="8 12" id="KW-1133">Transmembrane helix</keyword>
<keyword evidence="6 12" id="KW-0812">Transmembrane</keyword>
<reference evidence="14 15" key="1">
    <citation type="submission" date="2017-04" db="EMBL/GenBank/DDBJ databases">
        <title>Comparative genome analysis of Subtercola boreus.</title>
        <authorList>
            <person name="Cho Y.-J."/>
            <person name="Cho A."/>
            <person name="Kim O.-S."/>
            <person name="Lee J.-I."/>
        </authorList>
    </citation>
    <scope>NUCLEOTIDE SEQUENCE [LARGE SCALE GENOMIC DNA]</scope>
    <source>
        <strain evidence="14 15">K300</strain>
    </source>
</reference>
<protein>
    <recommendedName>
        <fullName evidence="3">histidine kinase</fullName>
        <ecNumber evidence="3">2.7.13.3</ecNumber>
    </recommendedName>
</protein>
<dbReference type="InterPro" id="IPR036097">
    <property type="entry name" value="HisK_dim/P_sf"/>
</dbReference>
<dbReference type="PANTHER" id="PTHR45436">
    <property type="entry name" value="SENSOR HISTIDINE KINASE YKOH"/>
    <property type="match status" value="1"/>
</dbReference>
<dbReference type="InterPro" id="IPR003661">
    <property type="entry name" value="HisK_dim/P_dom"/>
</dbReference>
<accession>A0A3E0VGC0</accession>
<evidence type="ECO:0000256" key="11">
    <source>
        <dbReference type="SAM" id="MobiDB-lite"/>
    </source>
</evidence>
<feature type="region of interest" description="Disordered" evidence="11">
    <location>
        <begin position="1"/>
        <end position="23"/>
    </location>
</feature>
<dbReference type="AlphaFoldDB" id="A0A3E0VGC0"/>
<evidence type="ECO:0000256" key="10">
    <source>
        <dbReference type="ARBA" id="ARBA00023136"/>
    </source>
</evidence>
<gene>
    <name evidence="14" type="ORF">B7R54_00830</name>
</gene>
<dbReference type="Pfam" id="PF00512">
    <property type="entry name" value="HisKA"/>
    <property type="match status" value="1"/>
</dbReference>
<dbReference type="CDD" id="cd00082">
    <property type="entry name" value="HisKA"/>
    <property type="match status" value="1"/>
</dbReference>
<dbReference type="InterPro" id="IPR050428">
    <property type="entry name" value="TCS_sensor_his_kinase"/>
</dbReference>
<feature type="region of interest" description="Disordered" evidence="11">
    <location>
        <begin position="119"/>
        <end position="142"/>
    </location>
</feature>
<keyword evidence="10 12" id="KW-0472">Membrane</keyword>
<keyword evidence="9" id="KW-0902">Two-component regulatory system</keyword>
<dbReference type="InterPro" id="IPR003594">
    <property type="entry name" value="HATPase_dom"/>
</dbReference>
<feature type="compositionally biased region" description="Low complexity" evidence="11">
    <location>
        <begin position="349"/>
        <end position="358"/>
    </location>
</feature>
<dbReference type="SMART" id="SM00388">
    <property type="entry name" value="HisKA"/>
    <property type="match status" value="1"/>
</dbReference>
<dbReference type="Gene3D" id="1.10.287.130">
    <property type="match status" value="1"/>
</dbReference>
<evidence type="ECO:0000313" key="14">
    <source>
        <dbReference type="EMBL" id="RFA07917.1"/>
    </source>
</evidence>
<evidence type="ECO:0000256" key="12">
    <source>
        <dbReference type="SAM" id="Phobius"/>
    </source>
</evidence>
<feature type="domain" description="Histidine kinase" evidence="13">
    <location>
        <begin position="221"/>
        <end position="477"/>
    </location>
</feature>
<keyword evidence="4" id="KW-0597">Phosphoprotein</keyword>
<organism evidence="14 15">
    <name type="scientific">Subtercola boreus</name>
    <dbReference type="NCBI Taxonomy" id="120213"/>
    <lineage>
        <taxon>Bacteria</taxon>
        <taxon>Bacillati</taxon>
        <taxon>Actinomycetota</taxon>
        <taxon>Actinomycetes</taxon>
        <taxon>Micrococcales</taxon>
        <taxon>Microbacteriaceae</taxon>
        <taxon>Subtercola</taxon>
    </lineage>
</organism>
<evidence type="ECO:0000256" key="1">
    <source>
        <dbReference type="ARBA" id="ARBA00000085"/>
    </source>
</evidence>
<evidence type="ECO:0000256" key="4">
    <source>
        <dbReference type="ARBA" id="ARBA00022553"/>
    </source>
</evidence>
<dbReference type="GO" id="GO:0005886">
    <property type="term" value="C:plasma membrane"/>
    <property type="evidence" value="ECO:0007669"/>
    <property type="project" value="UniProtKB-SubCell"/>
</dbReference>
<evidence type="ECO:0000256" key="3">
    <source>
        <dbReference type="ARBA" id="ARBA00012438"/>
    </source>
</evidence>
<dbReference type="InterPro" id="IPR036890">
    <property type="entry name" value="HATPase_C_sf"/>
</dbReference>
<dbReference type="EMBL" id="NBWZ01000001">
    <property type="protein sequence ID" value="RFA07917.1"/>
    <property type="molecule type" value="Genomic_DNA"/>
</dbReference>
<evidence type="ECO:0000256" key="8">
    <source>
        <dbReference type="ARBA" id="ARBA00022989"/>
    </source>
</evidence>
<dbReference type="PRINTS" id="PR00344">
    <property type="entry name" value="BCTRLSENSOR"/>
</dbReference>
<comment type="caution">
    <text evidence="14">The sequence shown here is derived from an EMBL/GenBank/DDBJ whole genome shotgun (WGS) entry which is preliminary data.</text>
</comment>
<dbReference type="Gene3D" id="3.30.565.10">
    <property type="entry name" value="Histidine kinase-like ATPase, C-terminal domain"/>
    <property type="match status" value="1"/>
</dbReference>
<comment type="subcellular location">
    <subcellularLocation>
        <location evidence="2">Cell membrane</location>
    </subcellularLocation>
</comment>
<evidence type="ECO:0000256" key="2">
    <source>
        <dbReference type="ARBA" id="ARBA00004236"/>
    </source>
</evidence>
<feature type="compositionally biased region" description="Gly residues" evidence="11">
    <location>
        <begin position="319"/>
        <end position="333"/>
    </location>
</feature>
<feature type="compositionally biased region" description="Gly residues" evidence="11">
    <location>
        <begin position="121"/>
        <end position="136"/>
    </location>
</feature>
<keyword evidence="5" id="KW-0808">Transferase</keyword>
<feature type="transmembrane region" description="Helical" evidence="12">
    <location>
        <begin position="36"/>
        <end position="57"/>
    </location>
</feature>
<evidence type="ECO:0000256" key="9">
    <source>
        <dbReference type="ARBA" id="ARBA00023012"/>
    </source>
</evidence>
<dbReference type="Pfam" id="PF02518">
    <property type="entry name" value="HATPase_c"/>
    <property type="match status" value="1"/>
</dbReference>
<feature type="compositionally biased region" description="Gly residues" evidence="11">
    <location>
        <begin position="1"/>
        <end position="19"/>
    </location>
</feature>
<dbReference type="PROSITE" id="PS50109">
    <property type="entry name" value="HIS_KIN"/>
    <property type="match status" value="1"/>
</dbReference>
<dbReference type="EC" id="2.7.13.3" evidence="3"/>
<evidence type="ECO:0000256" key="7">
    <source>
        <dbReference type="ARBA" id="ARBA00022777"/>
    </source>
</evidence>
<keyword evidence="7" id="KW-0418">Kinase</keyword>
<dbReference type="PANTHER" id="PTHR45436:SF5">
    <property type="entry name" value="SENSOR HISTIDINE KINASE TRCS"/>
    <property type="match status" value="1"/>
</dbReference>
<sequence length="479" mass="47963">MRRGGGARAGGTRSGGTRSGSGDSLRGAAIRLTLQFIALMTVVLVIVAGVVFAIVSVDVNESNQRSVVVASQLDSVQETPSGTYITVVEHGRQISSDGLPDGLVDTDALASAAALADTGDGRGGGGSSGGGTGGGSSALQSQRTVDGQTYLINTSRHGDRIVQVAVNLSEGSEELTRLAVALVIAGLVALVVAAALSYLMARRAIRPLADALELQRQFVADASHELRTPLTILSTRAQLLQRRGRSDLPADVGAAVDGMVRDSRALTGILDDLLIAADTRSEVPLAPIDVTRTADAAIATLQDDADRLGITLSRSGTGADSGAGAASGPGAGTDSGPAPGSGSAGSGSGPAAAGPGAPVTVNGSEAALLRLHIALLTNALDHAREAVRVDIAVEGGSVVIRVIDDGPGFDPAIADRAFARFASTRPATPAGNGATHYGLGLALVAEIARRHHGSVRIEQPTGAGVGAIVAVRIPLSTAA</sequence>
<dbReference type="SUPFAM" id="SSF55874">
    <property type="entry name" value="ATPase domain of HSP90 chaperone/DNA topoisomerase II/histidine kinase"/>
    <property type="match status" value="1"/>
</dbReference>
<dbReference type="InterPro" id="IPR005467">
    <property type="entry name" value="His_kinase_dom"/>
</dbReference>